<keyword evidence="2" id="KW-1185">Reference proteome</keyword>
<dbReference type="Gramene" id="OE9A063619T1">
    <property type="protein sequence ID" value="OE9A063619C1"/>
    <property type="gene ID" value="OE9A063619"/>
</dbReference>
<dbReference type="AlphaFoldDB" id="A0A8S0QJW3"/>
<dbReference type="EMBL" id="CACTIH010001848">
    <property type="protein sequence ID" value="CAA2965747.1"/>
    <property type="molecule type" value="Genomic_DNA"/>
</dbReference>
<name>A0A8S0QJW3_OLEEU</name>
<reference evidence="1 2" key="1">
    <citation type="submission" date="2019-12" db="EMBL/GenBank/DDBJ databases">
        <authorList>
            <person name="Alioto T."/>
            <person name="Alioto T."/>
            <person name="Gomez Garrido J."/>
        </authorList>
    </citation>
    <scope>NUCLEOTIDE SEQUENCE [LARGE SCALE GENOMIC DNA]</scope>
</reference>
<sequence>METKVMVIMIVGEGSGDDDFAGAKRMSDDDGDCCIGVDSCSVVEVKEMAAGVALVLDLVVVAATML</sequence>
<comment type="caution">
    <text evidence="1">The sequence shown here is derived from an EMBL/GenBank/DDBJ whole genome shotgun (WGS) entry which is preliminary data.</text>
</comment>
<evidence type="ECO:0000313" key="2">
    <source>
        <dbReference type="Proteomes" id="UP000594638"/>
    </source>
</evidence>
<protein>
    <submittedName>
        <fullName evidence="1">Uncharacterized protein</fullName>
    </submittedName>
</protein>
<dbReference type="Proteomes" id="UP000594638">
    <property type="component" value="Unassembled WGS sequence"/>
</dbReference>
<evidence type="ECO:0000313" key="1">
    <source>
        <dbReference type="EMBL" id="CAA2965747.1"/>
    </source>
</evidence>
<gene>
    <name evidence="1" type="ORF">OLEA9_A063619</name>
</gene>
<proteinExistence type="predicted"/>
<organism evidence="1 2">
    <name type="scientific">Olea europaea subsp. europaea</name>
    <dbReference type="NCBI Taxonomy" id="158383"/>
    <lineage>
        <taxon>Eukaryota</taxon>
        <taxon>Viridiplantae</taxon>
        <taxon>Streptophyta</taxon>
        <taxon>Embryophyta</taxon>
        <taxon>Tracheophyta</taxon>
        <taxon>Spermatophyta</taxon>
        <taxon>Magnoliopsida</taxon>
        <taxon>eudicotyledons</taxon>
        <taxon>Gunneridae</taxon>
        <taxon>Pentapetalae</taxon>
        <taxon>asterids</taxon>
        <taxon>lamiids</taxon>
        <taxon>Lamiales</taxon>
        <taxon>Oleaceae</taxon>
        <taxon>Oleeae</taxon>
        <taxon>Olea</taxon>
    </lineage>
</organism>
<accession>A0A8S0QJW3</accession>